<gene>
    <name evidence="1" type="ORF">L1987_56805</name>
</gene>
<comment type="caution">
    <text evidence="1">The sequence shown here is derived from an EMBL/GenBank/DDBJ whole genome shotgun (WGS) entry which is preliminary data.</text>
</comment>
<proteinExistence type="predicted"/>
<evidence type="ECO:0000313" key="1">
    <source>
        <dbReference type="EMBL" id="KAI3743740.1"/>
    </source>
</evidence>
<keyword evidence="2" id="KW-1185">Reference proteome</keyword>
<dbReference type="Proteomes" id="UP001056120">
    <property type="component" value="Linkage Group LG19"/>
</dbReference>
<protein>
    <submittedName>
        <fullName evidence="1">Uncharacterized protein</fullName>
    </submittedName>
</protein>
<reference evidence="1 2" key="2">
    <citation type="journal article" date="2022" name="Mol. Ecol. Resour.">
        <title>The genomes of chicory, endive, great burdock and yacon provide insights into Asteraceae paleo-polyploidization history and plant inulin production.</title>
        <authorList>
            <person name="Fan W."/>
            <person name="Wang S."/>
            <person name="Wang H."/>
            <person name="Wang A."/>
            <person name="Jiang F."/>
            <person name="Liu H."/>
            <person name="Zhao H."/>
            <person name="Xu D."/>
            <person name="Zhang Y."/>
        </authorList>
    </citation>
    <scope>NUCLEOTIDE SEQUENCE [LARGE SCALE GENOMIC DNA]</scope>
    <source>
        <strain evidence="2">cv. Yunnan</strain>
        <tissue evidence="1">Leaves</tissue>
    </source>
</reference>
<sequence>MYVYRVDMTQFHASDHGLQQPHLYHSRFHSKNYTNAAFQYPMQPQTRLDPLVIEPSPICVLAPAEKKLPRFATDFLIGGVSAAVSKTAAAPMERVVFLTHNQDEMMRAALSFAFKDNFNKLFNFKKDRDGYWIWFAGNLASGGAAGASSLFFVYPLDYARTRSENDAKAAQ</sequence>
<reference evidence="2" key="1">
    <citation type="journal article" date="2022" name="Mol. Ecol. Resour.">
        <title>The genomes of chicory, endive, great burdock and yacon provide insights into Asteraceae palaeo-polyploidization history and plant inulin production.</title>
        <authorList>
            <person name="Fan W."/>
            <person name="Wang S."/>
            <person name="Wang H."/>
            <person name="Wang A."/>
            <person name="Jiang F."/>
            <person name="Liu H."/>
            <person name="Zhao H."/>
            <person name="Xu D."/>
            <person name="Zhang Y."/>
        </authorList>
    </citation>
    <scope>NUCLEOTIDE SEQUENCE [LARGE SCALE GENOMIC DNA]</scope>
    <source>
        <strain evidence="2">cv. Yunnan</strain>
    </source>
</reference>
<organism evidence="1 2">
    <name type="scientific">Smallanthus sonchifolius</name>
    <dbReference type="NCBI Taxonomy" id="185202"/>
    <lineage>
        <taxon>Eukaryota</taxon>
        <taxon>Viridiplantae</taxon>
        <taxon>Streptophyta</taxon>
        <taxon>Embryophyta</taxon>
        <taxon>Tracheophyta</taxon>
        <taxon>Spermatophyta</taxon>
        <taxon>Magnoliopsida</taxon>
        <taxon>eudicotyledons</taxon>
        <taxon>Gunneridae</taxon>
        <taxon>Pentapetalae</taxon>
        <taxon>asterids</taxon>
        <taxon>campanulids</taxon>
        <taxon>Asterales</taxon>
        <taxon>Asteraceae</taxon>
        <taxon>Asteroideae</taxon>
        <taxon>Heliantheae alliance</taxon>
        <taxon>Millerieae</taxon>
        <taxon>Smallanthus</taxon>
    </lineage>
</organism>
<accession>A0ACB9DBA0</accession>
<evidence type="ECO:0000313" key="2">
    <source>
        <dbReference type="Proteomes" id="UP001056120"/>
    </source>
</evidence>
<name>A0ACB9DBA0_9ASTR</name>
<dbReference type="EMBL" id="CM042036">
    <property type="protein sequence ID" value="KAI3743740.1"/>
    <property type="molecule type" value="Genomic_DNA"/>
</dbReference>